<dbReference type="Gene3D" id="1.10.443.10">
    <property type="entry name" value="Intergrase catalytic core"/>
    <property type="match status" value="1"/>
</dbReference>
<evidence type="ECO:0000259" key="7">
    <source>
        <dbReference type="PROSITE" id="PS51898"/>
    </source>
</evidence>
<dbReference type="Gene3D" id="1.10.150.130">
    <property type="match status" value="1"/>
</dbReference>
<dbReference type="EMBL" id="FNOU01000007">
    <property type="protein sequence ID" value="SDX79375.1"/>
    <property type="molecule type" value="Genomic_DNA"/>
</dbReference>
<comment type="function">
    <text evidence="1">Site-specific tyrosine recombinase, which acts by catalyzing the cutting and rejoining of the recombining DNA molecules.</text>
</comment>
<dbReference type="Pfam" id="PF00589">
    <property type="entry name" value="Phage_integrase"/>
    <property type="match status" value="1"/>
</dbReference>
<dbReference type="InterPro" id="IPR002104">
    <property type="entry name" value="Integrase_catalytic"/>
</dbReference>
<feature type="domain" description="Tyr recombinase" evidence="7">
    <location>
        <begin position="198"/>
        <end position="400"/>
    </location>
</feature>
<dbReference type="AlphaFoldDB" id="A0A1H3ELA9"/>
<dbReference type="PROSITE" id="PS51898">
    <property type="entry name" value="TYR_RECOMBINASE"/>
    <property type="match status" value="1"/>
</dbReference>
<dbReference type="STRING" id="1528.SAMN04488579_107114"/>
<accession>A0A1H3ELA9</accession>
<dbReference type="InterPro" id="IPR013762">
    <property type="entry name" value="Integrase-like_cat_sf"/>
</dbReference>
<dbReference type="RefSeq" id="WP_090244512.1">
    <property type="nucleotide sequence ID" value="NZ_FNOU01000007.1"/>
</dbReference>
<comment type="similarity">
    <text evidence="2">Belongs to the 'phage' integrase family.</text>
</comment>
<dbReference type="GO" id="GO:0006310">
    <property type="term" value="P:DNA recombination"/>
    <property type="evidence" value="ECO:0007669"/>
    <property type="project" value="UniProtKB-KW"/>
</dbReference>
<dbReference type="PANTHER" id="PTHR30349:SF41">
    <property type="entry name" value="INTEGRASE_RECOMBINASE PROTEIN MJ0367-RELATED"/>
    <property type="match status" value="1"/>
</dbReference>
<evidence type="ECO:0000256" key="4">
    <source>
        <dbReference type="ARBA" id="ARBA00023125"/>
    </source>
</evidence>
<evidence type="ECO:0000256" key="5">
    <source>
        <dbReference type="ARBA" id="ARBA00023172"/>
    </source>
</evidence>
<dbReference type="PROSITE" id="PS51900">
    <property type="entry name" value="CB"/>
    <property type="match status" value="1"/>
</dbReference>
<name>A0A1H3ELA9_EUBBA</name>
<dbReference type="GO" id="GO:0003677">
    <property type="term" value="F:DNA binding"/>
    <property type="evidence" value="ECO:0007669"/>
    <property type="project" value="UniProtKB-UniRule"/>
</dbReference>
<keyword evidence="10" id="KW-1185">Reference proteome</keyword>
<dbReference type="InterPro" id="IPR044068">
    <property type="entry name" value="CB"/>
</dbReference>
<evidence type="ECO:0000313" key="9">
    <source>
        <dbReference type="EMBL" id="SDX79375.1"/>
    </source>
</evidence>
<evidence type="ECO:0000259" key="8">
    <source>
        <dbReference type="PROSITE" id="PS51900"/>
    </source>
</evidence>
<keyword evidence="4 6" id="KW-0238">DNA-binding</keyword>
<protein>
    <submittedName>
        <fullName evidence="9">Site-specific recombinase XerD</fullName>
    </submittedName>
</protein>
<keyword evidence="5" id="KW-0233">DNA recombination</keyword>
<sequence length="403" mass="46677">MGKHRKNVRKRSDGRYEGRYISGYKDIDGKAIYRSVYARSYHEVVKKLEEAEAACAERVALQRMMRKHKNQKDSQFWLFLKEEGSHSMAENMGLKSWLLYWLSHKKGVLKRSSYTQYHSVIHLYLIPKLGHIPLGRLNSQLIQEYVKEMMTPEGRGLAPATVRRHLSVLSSALKQALKEEKIKSNPCTNVVVPVIRRKEVRVLSTDEYRRLEQSLYETFENPRSAAILLTLKTGLRLGELAALQWDAIDFNKKAIRVRDALHRVKTETNKESKTEIIFEGPKSNSSARLIPMNQEIEKILKRHQKISEKQKKDGGFVFSDTKGSFIDPRAYQMYLKKILKRAEVTYINFHSLRHTFATVAAEKDMQISVLSRILGHANIGTTLKLYVHPHLEQDWIEMGKLSD</sequence>
<reference evidence="10" key="1">
    <citation type="submission" date="2016-10" db="EMBL/GenBank/DDBJ databases">
        <authorList>
            <person name="Varghese N."/>
            <person name="Submissions S."/>
        </authorList>
    </citation>
    <scope>NUCLEOTIDE SEQUENCE [LARGE SCALE GENOMIC DNA]</scope>
    <source>
        <strain evidence="10">VPI 5359</strain>
    </source>
</reference>
<dbReference type="Proteomes" id="UP000199652">
    <property type="component" value="Unassembled WGS sequence"/>
</dbReference>
<dbReference type="InterPro" id="IPR050090">
    <property type="entry name" value="Tyrosine_recombinase_XerCD"/>
</dbReference>
<evidence type="ECO:0000256" key="1">
    <source>
        <dbReference type="ARBA" id="ARBA00003283"/>
    </source>
</evidence>
<keyword evidence="3" id="KW-0229">DNA integration</keyword>
<dbReference type="GO" id="GO:0015074">
    <property type="term" value="P:DNA integration"/>
    <property type="evidence" value="ECO:0007669"/>
    <property type="project" value="UniProtKB-KW"/>
</dbReference>
<evidence type="ECO:0000313" key="10">
    <source>
        <dbReference type="Proteomes" id="UP000199652"/>
    </source>
</evidence>
<dbReference type="InterPro" id="IPR011010">
    <property type="entry name" value="DNA_brk_join_enz"/>
</dbReference>
<feature type="domain" description="Core-binding (CB)" evidence="8">
    <location>
        <begin position="92"/>
        <end position="177"/>
    </location>
</feature>
<evidence type="ECO:0000256" key="2">
    <source>
        <dbReference type="ARBA" id="ARBA00008857"/>
    </source>
</evidence>
<evidence type="ECO:0000256" key="3">
    <source>
        <dbReference type="ARBA" id="ARBA00022908"/>
    </source>
</evidence>
<gene>
    <name evidence="9" type="ORF">SAMN04488579_107114</name>
</gene>
<dbReference type="SUPFAM" id="SSF56349">
    <property type="entry name" value="DNA breaking-rejoining enzymes"/>
    <property type="match status" value="1"/>
</dbReference>
<evidence type="ECO:0000256" key="6">
    <source>
        <dbReference type="PROSITE-ProRule" id="PRU01248"/>
    </source>
</evidence>
<dbReference type="PANTHER" id="PTHR30349">
    <property type="entry name" value="PHAGE INTEGRASE-RELATED"/>
    <property type="match status" value="1"/>
</dbReference>
<dbReference type="Pfam" id="PF14659">
    <property type="entry name" value="Phage_int_SAM_3"/>
    <property type="match status" value="1"/>
</dbReference>
<proteinExistence type="inferred from homology"/>
<dbReference type="InterPro" id="IPR004107">
    <property type="entry name" value="Integrase_SAM-like_N"/>
</dbReference>
<organism evidence="9 10">
    <name type="scientific">Eubacterium barkeri</name>
    <name type="common">Clostridium barkeri</name>
    <dbReference type="NCBI Taxonomy" id="1528"/>
    <lineage>
        <taxon>Bacteria</taxon>
        <taxon>Bacillati</taxon>
        <taxon>Bacillota</taxon>
        <taxon>Clostridia</taxon>
        <taxon>Eubacteriales</taxon>
        <taxon>Eubacteriaceae</taxon>
        <taxon>Eubacterium</taxon>
    </lineage>
</organism>
<dbReference type="InterPro" id="IPR010998">
    <property type="entry name" value="Integrase_recombinase_N"/>
</dbReference>
<dbReference type="CDD" id="cd01189">
    <property type="entry name" value="INT_ICEBs1_C_like"/>
    <property type="match status" value="1"/>
</dbReference>
<dbReference type="OrthoDB" id="111144at2"/>